<comment type="similarity">
    <text evidence="8">Belongs to the P-Pant transferase superfamily. AcpS family.</text>
</comment>
<keyword evidence="4 8" id="KW-0276">Fatty acid metabolism</keyword>
<keyword evidence="3 8" id="KW-0479">Metal-binding</keyword>
<sequence>MIIGIGHDMTELSRLRKILTGELSEKFLRRIFTELEFEELGNTVGELRKVEYVAGRFAVKEAVSKAFGCGIGSKLSFHDIQVMRSSNGKPTCTVSSTAIEALGYLNMNLEIHVSITHERELASAFVVVEHRL</sequence>
<keyword evidence="2 8" id="KW-0808">Transferase</keyword>
<dbReference type="KEGG" id="plig:NAG76_01100"/>
<dbReference type="HAMAP" id="MF_00101">
    <property type="entry name" value="AcpS"/>
    <property type="match status" value="1"/>
</dbReference>
<evidence type="ECO:0000256" key="5">
    <source>
        <dbReference type="ARBA" id="ARBA00022842"/>
    </source>
</evidence>
<proteinExistence type="inferred from homology"/>
<evidence type="ECO:0000313" key="10">
    <source>
        <dbReference type="EMBL" id="URN94886.1"/>
    </source>
</evidence>
<dbReference type="EMBL" id="CP097899">
    <property type="protein sequence ID" value="URN94886.1"/>
    <property type="molecule type" value="Genomic_DNA"/>
</dbReference>
<feature type="binding site" evidence="8">
    <location>
        <position position="8"/>
    </location>
    <ligand>
        <name>Mg(2+)</name>
        <dbReference type="ChEBI" id="CHEBI:18420"/>
    </ligand>
</feature>
<comment type="catalytic activity">
    <reaction evidence="8">
        <text>apo-[ACP] + CoA = holo-[ACP] + adenosine 3',5'-bisphosphate + H(+)</text>
        <dbReference type="Rhea" id="RHEA:12068"/>
        <dbReference type="Rhea" id="RHEA-COMP:9685"/>
        <dbReference type="Rhea" id="RHEA-COMP:9690"/>
        <dbReference type="ChEBI" id="CHEBI:15378"/>
        <dbReference type="ChEBI" id="CHEBI:29999"/>
        <dbReference type="ChEBI" id="CHEBI:57287"/>
        <dbReference type="ChEBI" id="CHEBI:58343"/>
        <dbReference type="ChEBI" id="CHEBI:64479"/>
        <dbReference type="EC" id="2.7.8.7"/>
    </reaction>
</comment>
<evidence type="ECO:0000256" key="8">
    <source>
        <dbReference type="HAMAP-Rule" id="MF_00101"/>
    </source>
</evidence>
<keyword evidence="7 8" id="KW-0275">Fatty acid biosynthesis</keyword>
<feature type="binding site" evidence="8">
    <location>
        <position position="61"/>
    </location>
    <ligand>
        <name>Mg(2+)</name>
        <dbReference type="ChEBI" id="CHEBI:18420"/>
    </ligand>
</feature>
<protein>
    <recommendedName>
        <fullName evidence="8">Holo-[acyl-carrier-protein] synthase</fullName>
        <shortName evidence="8">Holo-ACP synthase</shortName>
        <ecNumber evidence="8">2.7.8.7</ecNumber>
    </recommendedName>
    <alternativeName>
        <fullName evidence="8">4'-phosphopantetheinyl transferase AcpS</fullName>
    </alternativeName>
</protein>
<organism evidence="10 11">
    <name type="scientific">Candidatus Pristimantibacillus lignocellulolyticus</name>
    <dbReference type="NCBI Taxonomy" id="2994561"/>
    <lineage>
        <taxon>Bacteria</taxon>
        <taxon>Bacillati</taxon>
        <taxon>Bacillota</taxon>
        <taxon>Bacilli</taxon>
        <taxon>Bacillales</taxon>
        <taxon>Paenibacillaceae</taxon>
        <taxon>Candidatus Pristimantibacillus</taxon>
    </lineage>
</organism>
<evidence type="ECO:0000256" key="1">
    <source>
        <dbReference type="ARBA" id="ARBA00022516"/>
    </source>
</evidence>
<evidence type="ECO:0000313" key="11">
    <source>
        <dbReference type="Proteomes" id="UP001056756"/>
    </source>
</evidence>
<dbReference type="GO" id="GO:0000287">
    <property type="term" value="F:magnesium ion binding"/>
    <property type="evidence" value="ECO:0007669"/>
    <property type="project" value="UniProtKB-UniRule"/>
</dbReference>
<dbReference type="SUPFAM" id="SSF56214">
    <property type="entry name" value="4'-phosphopantetheinyl transferase"/>
    <property type="match status" value="1"/>
</dbReference>
<dbReference type="Proteomes" id="UP001056756">
    <property type="component" value="Chromosome"/>
</dbReference>
<comment type="function">
    <text evidence="8">Transfers the 4'-phosphopantetheine moiety from coenzyme A to a Ser of acyl-carrier-protein.</text>
</comment>
<reference evidence="10" key="1">
    <citation type="submission" date="2022-05" db="EMBL/GenBank/DDBJ databases">
        <title>Novel bacterial taxa in a minimal lignocellulolytic consortium and its capacity to transform plastics disclosed by genome-resolved metagenomics.</title>
        <authorList>
            <person name="Rodriguez C.A.D."/>
            <person name="Diaz-Garcia L."/>
            <person name="Herrera K."/>
            <person name="Tarazona N.A."/>
            <person name="Sproer C."/>
            <person name="Overmann J."/>
            <person name="Jimenez D.J."/>
        </authorList>
    </citation>
    <scope>NUCLEOTIDE SEQUENCE</scope>
    <source>
        <strain evidence="10">MAG5</strain>
    </source>
</reference>
<dbReference type="GO" id="GO:0005737">
    <property type="term" value="C:cytoplasm"/>
    <property type="evidence" value="ECO:0007669"/>
    <property type="project" value="UniProtKB-SubCell"/>
</dbReference>
<evidence type="ECO:0000256" key="7">
    <source>
        <dbReference type="ARBA" id="ARBA00023160"/>
    </source>
</evidence>
<dbReference type="GO" id="GO:0006633">
    <property type="term" value="P:fatty acid biosynthetic process"/>
    <property type="evidence" value="ECO:0007669"/>
    <property type="project" value="UniProtKB-UniRule"/>
</dbReference>
<dbReference type="InterPro" id="IPR002582">
    <property type="entry name" value="ACPS"/>
</dbReference>
<keyword evidence="8" id="KW-0963">Cytoplasm</keyword>
<keyword evidence="1 8" id="KW-0444">Lipid biosynthesis</keyword>
<dbReference type="AlphaFoldDB" id="A0A9J6ZFG2"/>
<dbReference type="Pfam" id="PF01648">
    <property type="entry name" value="ACPS"/>
    <property type="match status" value="1"/>
</dbReference>
<comment type="subcellular location">
    <subcellularLocation>
        <location evidence="8">Cytoplasm</location>
    </subcellularLocation>
</comment>
<comment type="cofactor">
    <cofactor evidence="8">
        <name>Mg(2+)</name>
        <dbReference type="ChEBI" id="CHEBI:18420"/>
    </cofactor>
</comment>
<evidence type="ECO:0000256" key="2">
    <source>
        <dbReference type="ARBA" id="ARBA00022679"/>
    </source>
</evidence>
<dbReference type="NCBIfam" id="TIGR00516">
    <property type="entry name" value="acpS"/>
    <property type="match status" value="1"/>
</dbReference>
<dbReference type="EC" id="2.7.8.7" evidence="8"/>
<dbReference type="GO" id="GO:0008897">
    <property type="term" value="F:holo-[acyl-carrier-protein] synthase activity"/>
    <property type="evidence" value="ECO:0007669"/>
    <property type="project" value="UniProtKB-UniRule"/>
</dbReference>
<keyword evidence="6 8" id="KW-0443">Lipid metabolism</keyword>
<dbReference type="InterPro" id="IPR008278">
    <property type="entry name" value="4-PPantetheinyl_Trfase_dom"/>
</dbReference>
<evidence type="ECO:0000256" key="4">
    <source>
        <dbReference type="ARBA" id="ARBA00022832"/>
    </source>
</evidence>
<evidence type="ECO:0000256" key="3">
    <source>
        <dbReference type="ARBA" id="ARBA00022723"/>
    </source>
</evidence>
<feature type="domain" description="4'-phosphopantetheinyl transferase" evidence="9">
    <location>
        <begin position="4"/>
        <end position="98"/>
    </location>
</feature>
<evidence type="ECO:0000259" key="9">
    <source>
        <dbReference type="Pfam" id="PF01648"/>
    </source>
</evidence>
<dbReference type="InterPro" id="IPR004568">
    <property type="entry name" value="Ppantetheine-prot_Trfase_dom"/>
</dbReference>
<keyword evidence="5 8" id="KW-0460">Magnesium</keyword>
<accession>A0A9J6ZFG2</accession>
<dbReference type="InterPro" id="IPR037143">
    <property type="entry name" value="4-PPantetheinyl_Trfase_dom_sf"/>
</dbReference>
<evidence type="ECO:0000256" key="6">
    <source>
        <dbReference type="ARBA" id="ARBA00023098"/>
    </source>
</evidence>
<name>A0A9J6ZFG2_9BACL</name>
<gene>
    <name evidence="8 10" type="primary">acpS</name>
    <name evidence="10" type="ORF">NAG76_01100</name>
</gene>
<dbReference type="Gene3D" id="3.90.470.20">
    <property type="entry name" value="4'-phosphopantetheinyl transferase domain"/>
    <property type="match status" value="1"/>
</dbReference>
<dbReference type="NCBIfam" id="TIGR00556">
    <property type="entry name" value="pantethn_trn"/>
    <property type="match status" value="1"/>
</dbReference>